<organism evidence="2 3">
    <name type="scientific">Kribbella karoonensis</name>
    <dbReference type="NCBI Taxonomy" id="324851"/>
    <lineage>
        <taxon>Bacteria</taxon>
        <taxon>Bacillati</taxon>
        <taxon>Actinomycetota</taxon>
        <taxon>Actinomycetes</taxon>
        <taxon>Propionibacteriales</taxon>
        <taxon>Kribbellaceae</taxon>
        <taxon>Kribbella</taxon>
    </lineage>
</organism>
<dbReference type="Pfam" id="PF12697">
    <property type="entry name" value="Abhydrolase_6"/>
    <property type="match status" value="1"/>
</dbReference>
<evidence type="ECO:0000313" key="3">
    <source>
        <dbReference type="Proteomes" id="UP001500190"/>
    </source>
</evidence>
<proteinExistence type="predicted"/>
<keyword evidence="2" id="KW-0378">Hydrolase</keyword>
<dbReference type="InterPro" id="IPR029058">
    <property type="entry name" value="AB_hydrolase_fold"/>
</dbReference>
<dbReference type="GO" id="GO:0016787">
    <property type="term" value="F:hydrolase activity"/>
    <property type="evidence" value="ECO:0007669"/>
    <property type="project" value="UniProtKB-KW"/>
</dbReference>
<keyword evidence="3" id="KW-1185">Reference proteome</keyword>
<feature type="domain" description="AB hydrolase-1" evidence="1">
    <location>
        <begin position="3"/>
        <end position="214"/>
    </location>
</feature>
<dbReference type="EMBL" id="BAAAND010000013">
    <property type="protein sequence ID" value="GAA1614314.1"/>
    <property type="molecule type" value="Genomic_DNA"/>
</dbReference>
<evidence type="ECO:0000313" key="2">
    <source>
        <dbReference type="EMBL" id="GAA1614314.1"/>
    </source>
</evidence>
<dbReference type="Gene3D" id="3.40.50.1820">
    <property type="entry name" value="alpha/beta hydrolase"/>
    <property type="match status" value="1"/>
</dbReference>
<name>A0ABN2ET47_9ACTN</name>
<dbReference type="SUPFAM" id="SSF53474">
    <property type="entry name" value="alpha/beta-Hydrolases"/>
    <property type="match status" value="1"/>
</dbReference>
<protein>
    <submittedName>
        <fullName evidence="2">Alpha/beta fold hydrolase</fullName>
    </submittedName>
</protein>
<dbReference type="Proteomes" id="UP001500190">
    <property type="component" value="Unassembled WGS sequence"/>
</dbReference>
<sequence length="229" mass="24546">MEFVMVPGGWQGGWVFDSVAGELRRRGHRVEAVTLAGLELEGPADVERPANLEAHVDQVAAVVEGLDGTTVALCGHSYAGLVIAGVADRLGDRLDHLVFIDAYVPEDGDSCWSLTTDMFREMFVAGARADGRWVGVPEGMDPRARAHPLASFVQGVTLHGNAWPALRRTYISGGDWTGSPFLELTERLRKDPAWEVLEIPVGHNIARRDPQGLATILDALPSTGGTAAG</sequence>
<dbReference type="InterPro" id="IPR052897">
    <property type="entry name" value="Sec-Metab_Biosynth_Hydrolase"/>
</dbReference>
<comment type="caution">
    <text evidence="2">The sequence shown here is derived from an EMBL/GenBank/DDBJ whole genome shotgun (WGS) entry which is preliminary data.</text>
</comment>
<dbReference type="RefSeq" id="WP_344201167.1">
    <property type="nucleotide sequence ID" value="NZ_BAAAND010000013.1"/>
</dbReference>
<dbReference type="PANTHER" id="PTHR37017:SF11">
    <property type="entry name" value="ESTERASE_LIPASE_THIOESTERASE DOMAIN-CONTAINING PROTEIN"/>
    <property type="match status" value="1"/>
</dbReference>
<accession>A0ABN2ET47</accession>
<gene>
    <name evidence="2" type="ORF">GCM10009742_77060</name>
</gene>
<reference evidence="2 3" key="1">
    <citation type="journal article" date="2019" name="Int. J. Syst. Evol. Microbiol.">
        <title>The Global Catalogue of Microorganisms (GCM) 10K type strain sequencing project: providing services to taxonomists for standard genome sequencing and annotation.</title>
        <authorList>
            <consortium name="The Broad Institute Genomics Platform"/>
            <consortium name="The Broad Institute Genome Sequencing Center for Infectious Disease"/>
            <person name="Wu L."/>
            <person name="Ma J."/>
        </authorList>
    </citation>
    <scope>NUCLEOTIDE SEQUENCE [LARGE SCALE GENOMIC DNA]</scope>
    <source>
        <strain evidence="2 3">JCM 14304</strain>
    </source>
</reference>
<dbReference type="PANTHER" id="PTHR37017">
    <property type="entry name" value="AB HYDROLASE-1 DOMAIN-CONTAINING PROTEIN-RELATED"/>
    <property type="match status" value="1"/>
</dbReference>
<evidence type="ECO:0000259" key="1">
    <source>
        <dbReference type="Pfam" id="PF12697"/>
    </source>
</evidence>
<dbReference type="InterPro" id="IPR000073">
    <property type="entry name" value="AB_hydrolase_1"/>
</dbReference>